<evidence type="ECO:0000259" key="3">
    <source>
        <dbReference type="Pfam" id="PF24421"/>
    </source>
</evidence>
<evidence type="ECO:0000313" key="6">
    <source>
        <dbReference type="EMBL" id="QIF95093.1"/>
    </source>
</evidence>
<dbReference type="InterPro" id="IPR055383">
    <property type="entry name" value="FN3-1_GpJ"/>
</dbReference>
<feature type="domain" description="Tip attachment protein J Fn3-1" evidence="3">
    <location>
        <begin position="612"/>
        <end position="711"/>
    </location>
</feature>
<name>A0A6G6SKP0_PROVU</name>
<organism evidence="6 7">
    <name type="scientific">Proteus vulgaris</name>
    <dbReference type="NCBI Taxonomy" id="585"/>
    <lineage>
        <taxon>Bacteria</taxon>
        <taxon>Pseudomonadati</taxon>
        <taxon>Pseudomonadota</taxon>
        <taxon>Gammaproteobacteria</taxon>
        <taxon>Enterobacterales</taxon>
        <taxon>Morganellaceae</taxon>
        <taxon>Proteus</taxon>
    </lineage>
</organism>
<feature type="domain" description="Tip attachment protein J" evidence="2">
    <location>
        <begin position="340"/>
        <end position="501"/>
    </location>
</feature>
<dbReference type="Pfam" id="PF09327">
    <property type="entry name" value="Phage_Tail_Tip"/>
    <property type="match status" value="1"/>
</dbReference>
<feature type="domain" description="Tip attachment protein J HDII-ins2" evidence="5">
    <location>
        <begin position="91"/>
        <end position="214"/>
    </location>
</feature>
<dbReference type="InterPro" id="IPR032876">
    <property type="entry name" value="J_dom"/>
</dbReference>
<dbReference type="EMBL" id="CP047344">
    <property type="protein sequence ID" value="QIF95093.1"/>
    <property type="molecule type" value="Genomic_DNA"/>
</dbReference>
<dbReference type="PANTHER" id="PTHR36251:SF2">
    <property type="entry name" value="GIFSY-2 PROPHAGE HOST SPECIFICITY PROTEIN J, PHAGE LAMBDA"/>
    <property type="match status" value="1"/>
</dbReference>
<dbReference type="Pfam" id="PF24421">
    <property type="entry name" value="Ig_J"/>
    <property type="match status" value="1"/>
</dbReference>
<dbReference type="PANTHER" id="PTHR36251">
    <property type="entry name" value="FELS-1 PROPHAGE HOST SPECIFICITY PROTEIN-RELATED"/>
    <property type="match status" value="1"/>
</dbReference>
<dbReference type="RefSeq" id="WP_164526607.1">
    <property type="nucleotide sequence ID" value="NZ_CP047344.1"/>
</dbReference>
<feature type="domain" description="Tip attachment protein J central straight fiber" evidence="1">
    <location>
        <begin position="1018"/>
        <end position="1155"/>
    </location>
</feature>
<evidence type="ECO:0000259" key="2">
    <source>
        <dbReference type="Pfam" id="PF13550"/>
    </source>
</evidence>
<reference evidence="6 7" key="1">
    <citation type="submission" date="2020-01" db="EMBL/GenBank/DDBJ databases">
        <title>The genomic epidemiology of tigecycline resistance gene tet(X) variants in a swine farm in China.</title>
        <authorList>
            <person name="Peng K."/>
            <person name="Li R."/>
        </authorList>
    </citation>
    <scope>NUCLEOTIDE SEQUENCE [LARGE SCALE GENOMIC DNA]</scope>
    <source>
        <strain evidence="6 7">ZN3</strain>
    </source>
</reference>
<accession>A0A6G6SKP0</accession>
<dbReference type="InterPro" id="IPR057587">
    <property type="entry name" value="GpJ_Ig_second"/>
</dbReference>
<dbReference type="Pfam" id="PF24801">
    <property type="entry name" value="FNIII-A_GpJ"/>
    <property type="match status" value="1"/>
</dbReference>
<proteinExistence type="predicted"/>
<dbReference type="InterPro" id="IPR015406">
    <property type="entry name" value="GpJ_CSF"/>
</dbReference>
<evidence type="ECO:0000259" key="5">
    <source>
        <dbReference type="Pfam" id="PF24801"/>
    </source>
</evidence>
<evidence type="ECO:0000259" key="1">
    <source>
        <dbReference type="Pfam" id="PF09327"/>
    </source>
</evidence>
<protein>
    <submittedName>
        <fullName evidence="6">DUF1983 domain-containing protein</fullName>
    </submittedName>
</protein>
<dbReference type="Pfam" id="PF24489">
    <property type="entry name" value="Ig_J_second"/>
    <property type="match status" value="1"/>
</dbReference>
<dbReference type="InterPro" id="IPR055385">
    <property type="entry name" value="GpJ_HDII-ins2"/>
</dbReference>
<sequence>MGKGGGGQRTPYEAPNDLTSRQKASLIDLISEGPIEGPIHIQGSMDDLGCIYLDDTPVIDGSGNSTINGMYAQWRAGTLEQPAMSGFTASANEVPVGIEVKYNSPVTRTITSPNIDRLRLTFGTQALVETKDNGDRVPTSVQLQIQIQRNGTWITEKNVTINGKRSNSPYLMAVVLDDLPPVPFSVRMIRITQDSTSDKIQNNTVWSSYSELVDISQTYPGSAVAGLMFDSEQFGNKFPRRNYLIKGRIIQVPSNYDPDERIYSGIWDGTFKPSFTNNPAWILWDLLTHPRYGMGKRLNISEVDKFALYAIGRYCDEQVDDGFGGKEPRMVCNAYITDMRKAYDVMGDMCAMMRIMPVWNGRTLTFIQDRPSDVVWPYTNANVIDGNFQYSFSALKSRHTAVEVRFIDPDNGWKTSVELVEDDASIARFGRNVMRVDAFGCTSRGQAHRHGLWLLTTEKLETQTVEFTVGSEGLRHMPGDIIEIADNYYADNQIGGRLTHIDYASQTLTLDRNIDTPQSGKSSVTLINAQGDPQSYEVLSYPASNQIKLDTLPLGLREGGIWTLTLPSLRRRLFRAISLADNGDGSFTVIAVQHTPEKEAIVDKGAKFEPKPDTPLGGFIPPVENLSVDIELDASAWQVEASWNTPYSSRGVDFLLKLTTGDRIVGTASTTDTMYRFGGLPQGNYVLSVVPQNDRKQKGEVATTSFAINPPLPPSYIEVESGYFSLGIIPRSGGQNSLRAQYEFWFSEKQITDIREVESRAEYLGVSSMWVIQGRNLKAGHTYYIYVRSINAVGKSAFVEAKGEPNSNTKEILDELDGQFMTADAGKQLSDKLDWNAETAIILSNADSQLSRSLLVKHGQSQAGIRELWQVRATDNEAWAQTVTQLYSSINDAENTFNSEIKEVKTSISKLDQAFGQTTTEIRTEITTTNSVTNQRIDSTNNNLAGTNKNLGITNQNLDKTNQNLDKTNRSLQMTDEEVVRIAADVVTNKEAISKTDKALAKSEEQIQVKFGEQEGLIKQKMQAEFSQTGDGVVTHSINITIVHDKVKYNAAGQVISAQVKNGKLESFIGYNANNFAWYNPANGKMELFMYAKNGQLFIRDLFIEDGSITNAKIGNVIQSNNYVMGKSGWIINKNGFAEFQNIKARGEIEATSGRLNNVVIEKSCEILGTLNVENLEGNIVTVTQDVYRSLSFPHSEIVELFKVKRRTQKCFIWVQGALNPYERIPNNGVRVENRAAFAYRAPGYGYNGGEADIYIDGIIQPKPNTYNMEGLASPDFYAVNEFVLELGPGEGVASIGIKIPRLDNQTTRFIMRARIIVFPDNQDVIF</sequence>
<gene>
    <name evidence="6" type="ORF">GTH24_14820</name>
</gene>
<dbReference type="Pfam" id="PF13550">
    <property type="entry name" value="Phage-tail_3"/>
    <property type="match status" value="1"/>
</dbReference>
<evidence type="ECO:0000259" key="4">
    <source>
        <dbReference type="Pfam" id="PF24489"/>
    </source>
</evidence>
<feature type="domain" description="Tip attachment protein J second Ig-like" evidence="4">
    <location>
        <begin position="713"/>
        <end position="816"/>
    </location>
</feature>
<evidence type="ECO:0000313" key="7">
    <source>
        <dbReference type="Proteomes" id="UP000503287"/>
    </source>
</evidence>
<dbReference type="Proteomes" id="UP000503287">
    <property type="component" value="Chromosome"/>
</dbReference>
<keyword evidence="7" id="KW-1185">Reference proteome</keyword>
<dbReference type="InterPro" id="IPR053171">
    <property type="entry name" value="Viral_Tip_Attach_Protein"/>
</dbReference>